<evidence type="ECO:0000313" key="1">
    <source>
        <dbReference type="EMBL" id="SEN68464.1"/>
    </source>
</evidence>
<name>A0A1H8IIX7_9PROT</name>
<dbReference type="AlphaFoldDB" id="A0A1H8IIX7"/>
<protein>
    <submittedName>
        <fullName evidence="1">Uncharacterized protein</fullName>
    </submittedName>
</protein>
<accession>A0A1H8IIX7</accession>
<organism evidence="1 2">
    <name type="scientific">Nitrosospira multiformis</name>
    <dbReference type="NCBI Taxonomy" id="1231"/>
    <lineage>
        <taxon>Bacteria</taxon>
        <taxon>Pseudomonadati</taxon>
        <taxon>Pseudomonadota</taxon>
        <taxon>Betaproteobacteria</taxon>
        <taxon>Nitrosomonadales</taxon>
        <taxon>Nitrosomonadaceae</taxon>
        <taxon>Nitrosospira</taxon>
    </lineage>
</organism>
<dbReference type="Proteomes" id="UP000183898">
    <property type="component" value="Unassembled WGS sequence"/>
</dbReference>
<evidence type="ECO:0000313" key="2">
    <source>
        <dbReference type="Proteomes" id="UP000183898"/>
    </source>
</evidence>
<proteinExistence type="predicted"/>
<dbReference type="RefSeq" id="WP_074746194.1">
    <property type="nucleotide sequence ID" value="NZ_FOCT01000006.1"/>
</dbReference>
<sequence length="103" mass="11822">MDSASITNSKDIINSKDLFTRINWLEQELNYRCSDEYSEELKALQVFAKNVDAAASVSTYDKGSNLIRNSYFEDYRKVLEGKNAKAVRLAPVDFDGVIYWLQL</sequence>
<reference evidence="1 2" key="1">
    <citation type="submission" date="2016-10" db="EMBL/GenBank/DDBJ databases">
        <authorList>
            <person name="de Groot N.N."/>
        </authorList>
    </citation>
    <scope>NUCLEOTIDE SEQUENCE [LARGE SCALE GENOMIC DNA]</scope>
    <source>
        <strain evidence="1 2">Nl18</strain>
    </source>
</reference>
<dbReference type="EMBL" id="FOCT01000006">
    <property type="protein sequence ID" value="SEN68464.1"/>
    <property type="molecule type" value="Genomic_DNA"/>
</dbReference>
<gene>
    <name evidence="1" type="ORF">SAMN05216404_10691</name>
</gene>